<keyword evidence="5" id="KW-0732">Signal</keyword>
<evidence type="ECO:0000313" key="8">
    <source>
        <dbReference type="Proteomes" id="UP000186819"/>
    </source>
</evidence>
<evidence type="ECO:0000256" key="1">
    <source>
        <dbReference type="ARBA" id="ARBA00022617"/>
    </source>
</evidence>
<protein>
    <recommendedName>
        <fullName evidence="6">Cytochrome c domain-containing protein</fullName>
    </recommendedName>
</protein>
<organism evidence="7 8">
    <name type="scientific">Aromatoleum tolulyticum</name>
    <dbReference type="NCBI Taxonomy" id="34027"/>
    <lineage>
        <taxon>Bacteria</taxon>
        <taxon>Pseudomonadati</taxon>
        <taxon>Pseudomonadota</taxon>
        <taxon>Betaproteobacteria</taxon>
        <taxon>Rhodocyclales</taxon>
        <taxon>Rhodocyclaceae</taxon>
        <taxon>Aromatoleum</taxon>
    </lineage>
</organism>
<keyword evidence="8" id="KW-1185">Reference proteome</keyword>
<evidence type="ECO:0000313" key="7">
    <source>
        <dbReference type="EMBL" id="SIR39321.1"/>
    </source>
</evidence>
<dbReference type="GO" id="GO:0020037">
    <property type="term" value="F:heme binding"/>
    <property type="evidence" value="ECO:0007669"/>
    <property type="project" value="InterPro"/>
</dbReference>
<dbReference type="InterPro" id="IPR036909">
    <property type="entry name" value="Cyt_c-like_dom_sf"/>
</dbReference>
<dbReference type="STRING" id="34027.SAMN05421829_11493"/>
<reference evidence="8" key="1">
    <citation type="submission" date="2017-01" db="EMBL/GenBank/DDBJ databases">
        <authorList>
            <person name="Varghese N."/>
            <person name="Submissions S."/>
        </authorList>
    </citation>
    <scope>NUCLEOTIDE SEQUENCE [LARGE SCALE GENOMIC DNA]</scope>
    <source>
        <strain evidence="8">ATCC 51758</strain>
    </source>
</reference>
<dbReference type="Proteomes" id="UP000186819">
    <property type="component" value="Unassembled WGS sequence"/>
</dbReference>
<dbReference type="SUPFAM" id="SSF46626">
    <property type="entry name" value="Cytochrome c"/>
    <property type="match status" value="1"/>
</dbReference>
<dbReference type="PROSITE" id="PS51007">
    <property type="entry name" value="CYTC"/>
    <property type="match status" value="1"/>
</dbReference>
<dbReference type="OrthoDB" id="8561258at2"/>
<evidence type="ECO:0000256" key="4">
    <source>
        <dbReference type="PROSITE-ProRule" id="PRU00433"/>
    </source>
</evidence>
<evidence type="ECO:0000259" key="6">
    <source>
        <dbReference type="PROSITE" id="PS51007"/>
    </source>
</evidence>
<dbReference type="GO" id="GO:0009055">
    <property type="term" value="F:electron transfer activity"/>
    <property type="evidence" value="ECO:0007669"/>
    <property type="project" value="InterPro"/>
</dbReference>
<proteinExistence type="predicted"/>
<evidence type="ECO:0000256" key="2">
    <source>
        <dbReference type="ARBA" id="ARBA00022723"/>
    </source>
</evidence>
<evidence type="ECO:0000256" key="3">
    <source>
        <dbReference type="ARBA" id="ARBA00023004"/>
    </source>
</evidence>
<dbReference type="InterPro" id="IPR009056">
    <property type="entry name" value="Cyt_c-like_dom"/>
</dbReference>
<keyword evidence="1 4" id="KW-0349">Heme</keyword>
<sequence>MKTRQLLLTALAAGLIGASFGAAAYDADWKRGRIYYRSVCTACHAAQTGGSIAPSTMTMAQWESYLKADKHAAGKDSLKKYVGKDYRASIRAQNKAAEKFADVPDAELLEDVKAFVIKGAKDGDAPASCS</sequence>
<keyword evidence="3 4" id="KW-0408">Iron</keyword>
<dbReference type="Gene3D" id="1.10.760.10">
    <property type="entry name" value="Cytochrome c-like domain"/>
    <property type="match status" value="1"/>
</dbReference>
<dbReference type="EMBL" id="FTMD01000014">
    <property type="protein sequence ID" value="SIR39321.1"/>
    <property type="molecule type" value="Genomic_DNA"/>
</dbReference>
<feature type="chain" id="PRO_5012771770" description="Cytochrome c domain-containing protein" evidence="5">
    <location>
        <begin position="25"/>
        <end position="130"/>
    </location>
</feature>
<dbReference type="AlphaFoldDB" id="A0A1N7AJX2"/>
<feature type="signal peptide" evidence="5">
    <location>
        <begin position="1"/>
        <end position="24"/>
    </location>
</feature>
<dbReference type="GO" id="GO:0046872">
    <property type="term" value="F:metal ion binding"/>
    <property type="evidence" value="ECO:0007669"/>
    <property type="project" value="UniProtKB-KW"/>
</dbReference>
<evidence type="ECO:0000256" key="5">
    <source>
        <dbReference type="SAM" id="SignalP"/>
    </source>
</evidence>
<accession>A0A1N7AJX2</accession>
<name>A0A1N7AJX2_9RHOO</name>
<gene>
    <name evidence="7" type="ORF">SAMN05421829_11493</name>
</gene>
<keyword evidence="2 4" id="KW-0479">Metal-binding</keyword>
<dbReference type="RefSeq" id="WP_076603661.1">
    <property type="nucleotide sequence ID" value="NZ_FTMD01000014.1"/>
</dbReference>
<feature type="domain" description="Cytochrome c" evidence="6">
    <location>
        <begin position="27"/>
        <end position="120"/>
    </location>
</feature>